<reference evidence="3" key="1">
    <citation type="journal article" date="2014" name="Proc. Natl. Acad. Sci. U.S.A.">
        <title>Extensive sampling of basidiomycete genomes demonstrates inadequacy of the white-rot/brown-rot paradigm for wood decay fungi.</title>
        <authorList>
            <person name="Riley R."/>
            <person name="Salamov A.A."/>
            <person name="Brown D.W."/>
            <person name="Nagy L.G."/>
            <person name="Floudas D."/>
            <person name="Held B.W."/>
            <person name="Levasseur A."/>
            <person name="Lombard V."/>
            <person name="Morin E."/>
            <person name="Otillar R."/>
            <person name="Lindquist E.A."/>
            <person name="Sun H."/>
            <person name="LaButti K.M."/>
            <person name="Schmutz J."/>
            <person name="Jabbour D."/>
            <person name="Luo H."/>
            <person name="Baker S.E."/>
            <person name="Pisabarro A.G."/>
            <person name="Walton J.D."/>
            <person name="Blanchette R.A."/>
            <person name="Henrissat B."/>
            <person name="Martin F."/>
            <person name="Cullen D."/>
            <person name="Hibbett D.S."/>
            <person name="Grigoriev I.V."/>
        </authorList>
    </citation>
    <scope>NUCLEOTIDE SEQUENCE [LARGE SCALE GENOMIC DNA]</scope>
    <source>
        <strain evidence="3">CBS 339.88</strain>
    </source>
</reference>
<name>A0A067SMF1_GALM3</name>
<dbReference type="EMBL" id="KL142405">
    <property type="protein sequence ID" value="KDR68879.1"/>
    <property type="molecule type" value="Genomic_DNA"/>
</dbReference>
<dbReference type="PANTHER" id="PTHR35043:SF7">
    <property type="entry name" value="TRANSCRIPTION FACTOR DOMAIN-CONTAINING PROTEIN"/>
    <property type="match status" value="1"/>
</dbReference>
<dbReference type="OrthoDB" id="9451547at2759"/>
<organism evidence="2 3">
    <name type="scientific">Galerina marginata (strain CBS 339.88)</name>
    <dbReference type="NCBI Taxonomy" id="685588"/>
    <lineage>
        <taxon>Eukaryota</taxon>
        <taxon>Fungi</taxon>
        <taxon>Dikarya</taxon>
        <taxon>Basidiomycota</taxon>
        <taxon>Agaricomycotina</taxon>
        <taxon>Agaricomycetes</taxon>
        <taxon>Agaricomycetidae</taxon>
        <taxon>Agaricales</taxon>
        <taxon>Agaricineae</taxon>
        <taxon>Strophariaceae</taxon>
        <taxon>Galerina</taxon>
    </lineage>
</organism>
<keyword evidence="3" id="KW-1185">Reference proteome</keyword>
<dbReference type="AlphaFoldDB" id="A0A067SMF1"/>
<evidence type="ECO:0000313" key="2">
    <source>
        <dbReference type="EMBL" id="KDR68879.1"/>
    </source>
</evidence>
<dbReference type="STRING" id="685588.A0A067SMF1"/>
<feature type="transmembrane region" description="Helical" evidence="1">
    <location>
        <begin position="186"/>
        <end position="208"/>
    </location>
</feature>
<protein>
    <submittedName>
        <fullName evidence="2">Uncharacterized protein</fullName>
    </submittedName>
</protein>
<accession>A0A067SMF1</accession>
<evidence type="ECO:0000313" key="3">
    <source>
        <dbReference type="Proteomes" id="UP000027222"/>
    </source>
</evidence>
<feature type="transmembrane region" description="Helical" evidence="1">
    <location>
        <begin position="253"/>
        <end position="273"/>
    </location>
</feature>
<dbReference type="HOGENOM" id="CLU_022883_6_0_1"/>
<sequence length="301" mass="33082">MGGFILHDEKGAIGVLSEKRLEELLEQKAINLPSITEDEIQDRSKGDSLSKAIVIVQTTFITQYVARLTQGLVITELELNKPLNVQSTVPVLLALENAEHHESASNGALSLKAPEQLKDEYDSSHNPTFGVRLWKALVNLFHLVLAAIAVVPNRADSITATSGVDGRKTSVKTFYAMGNVDEVHGLATFLSFIGCLFGGIHLAGWNLFYPSTSEATIWRVSSSTITIIPWISTLLFSFSAELSWHLRTDKADIIYAAILTVSTFMYVPARLLLFVEAIISLRDLPPDALEVVSWTLLIPHV</sequence>
<dbReference type="Proteomes" id="UP000027222">
    <property type="component" value="Unassembled WGS sequence"/>
</dbReference>
<dbReference type="PANTHER" id="PTHR35043">
    <property type="entry name" value="TRANSCRIPTION FACTOR DOMAIN-CONTAINING PROTEIN"/>
    <property type="match status" value="1"/>
</dbReference>
<keyword evidence="1" id="KW-0812">Transmembrane</keyword>
<proteinExistence type="predicted"/>
<evidence type="ECO:0000256" key="1">
    <source>
        <dbReference type="SAM" id="Phobius"/>
    </source>
</evidence>
<feature type="transmembrane region" description="Helical" evidence="1">
    <location>
        <begin position="220"/>
        <end position="238"/>
    </location>
</feature>
<gene>
    <name evidence="2" type="ORF">GALMADRAFT_145908</name>
</gene>
<keyword evidence="1" id="KW-0472">Membrane</keyword>
<keyword evidence="1" id="KW-1133">Transmembrane helix</keyword>